<proteinExistence type="predicted"/>
<gene>
    <name evidence="1" type="ORF">ILYODFUR_000276</name>
</gene>
<dbReference type="Proteomes" id="UP001482620">
    <property type="component" value="Unassembled WGS sequence"/>
</dbReference>
<keyword evidence="2" id="KW-1185">Reference proteome</keyword>
<comment type="caution">
    <text evidence="1">The sequence shown here is derived from an EMBL/GenBank/DDBJ whole genome shotgun (WGS) entry which is preliminary data.</text>
</comment>
<organism evidence="1 2">
    <name type="scientific">Ilyodon furcidens</name>
    <name type="common">goldbreast splitfin</name>
    <dbReference type="NCBI Taxonomy" id="33524"/>
    <lineage>
        <taxon>Eukaryota</taxon>
        <taxon>Metazoa</taxon>
        <taxon>Chordata</taxon>
        <taxon>Craniata</taxon>
        <taxon>Vertebrata</taxon>
        <taxon>Euteleostomi</taxon>
        <taxon>Actinopterygii</taxon>
        <taxon>Neopterygii</taxon>
        <taxon>Teleostei</taxon>
        <taxon>Neoteleostei</taxon>
        <taxon>Acanthomorphata</taxon>
        <taxon>Ovalentaria</taxon>
        <taxon>Atherinomorphae</taxon>
        <taxon>Cyprinodontiformes</taxon>
        <taxon>Goodeidae</taxon>
        <taxon>Ilyodon</taxon>
    </lineage>
</organism>
<evidence type="ECO:0000313" key="1">
    <source>
        <dbReference type="EMBL" id="MEQ2219940.1"/>
    </source>
</evidence>
<sequence>MQKDPRPGIEPRTFLLQGNSATNCATVQPLDPLHENEQSLAELVTYYNMENINQRSSQEAHCKSGGASEICCSGRRENLFEGQLLVVHFTNMAFIEKWQVGS</sequence>
<evidence type="ECO:0000313" key="2">
    <source>
        <dbReference type="Proteomes" id="UP001482620"/>
    </source>
</evidence>
<accession>A0ABV0SHB8</accession>
<dbReference type="EMBL" id="JAHRIQ010000012">
    <property type="protein sequence ID" value="MEQ2219940.1"/>
    <property type="molecule type" value="Genomic_DNA"/>
</dbReference>
<protein>
    <submittedName>
        <fullName evidence="1">Uncharacterized protein</fullName>
    </submittedName>
</protein>
<name>A0ABV0SHB8_9TELE</name>
<reference evidence="1 2" key="1">
    <citation type="submission" date="2021-06" db="EMBL/GenBank/DDBJ databases">
        <authorList>
            <person name="Palmer J.M."/>
        </authorList>
    </citation>
    <scope>NUCLEOTIDE SEQUENCE [LARGE SCALE GENOMIC DNA]</scope>
    <source>
        <strain evidence="2">if_2019</strain>
        <tissue evidence="1">Muscle</tissue>
    </source>
</reference>